<dbReference type="Gene3D" id="3.40.50.620">
    <property type="entry name" value="HUPs"/>
    <property type="match status" value="2"/>
</dbReference>
<dbReference type="FunFam" id="3.40.50.620:FF:000032">
    <property type="entry name" value="Valine--tRNA ligase"/>
    <property type="match status" value="1"/>
</dbReference>
<comment type="function">
    <text evidence="12">Catalyzes the attachment of valine to tRNA(Val). As ValRS can inadvertently accommodate and process structurally similar amino acids such as threonine, to avoid such errors, it has a 'posttransfer' editing activity that hydrolyzes mischarged Thr-tRNA(Val) in a tRNA-dependent manner.</text>
</comment>
<dbReference type="InterPro" id="IPR002300">
    <property type="entry name" value="aa-tRNA-synth_Ia"/>
</dbReference>
<dbReference type="EMBL" id="SIHJ01000001">
    <property type="protein sequence ID" value="TWT38108.1"/>
    <property type="molecule type" value="Genomic_DNA"/>
</dbReference>
<dbReference type="PANTHER" id="PTHR11946">
    <property type="entry name" value="VALYL-TRNA SYNTHETASES"/>
    <property type="match status" value="1"/>
</dbReference>
<dbReference type="GO" id="GO:0005524">
    <property type="term" value="F:ATP binding"/>
    <property type="evidence" value="ECO:0007669"/>
    <property type="project" value="UniProtKB-UniRule"/>
</dbReference>
<dbReference type="InterPro" id="IPR001412">
    <property type="entry name" value="aa-tRNA-synth_I_CS"/>
</dbReference>
<accession>A0A5C5VHM3</accession>
<dbReference type="EC" id="6.1.1.9" evidence="12"/>
<keyword evidence="3 12" id="KW-0963">Cytoplasm</keyword>
<comment type="caution">
    <text evidence="12">Lacks conserved residue(s) required for the propagation of feature annotation.</text>
</comment>
<evidence type="ECO:0000313" key="16">
    <source>
        <dbReference type="EMBL" id="TWT38108.1"/>
    </source>
</evidence>
<keyword evidence="8 12" id="KW-0175">Coiled coil</keyword>
<dbReference type="Pfam" id="PF08264">
    <property type="entry name" value="Anticodon_1"/>
    <property type="match status" value="1"/>
</dbReference>
<dbReference type="Gene3D" id="1.10.287.380">
    <property type="entry name" value="Valyl-tRNA synthetase, C-terminal domain"/>
    <property type="match status" value="1"/>
</dbReference>
<dbReference type="GO" id="GO:0002161">
    <property type="term" value="F:aminoacyl-tRNA deacylase activity"/>
    <property type="evidence" value="ECO:0007669"/>
    <property type="project" value="InterPro"/>
</dbReference>
<dbReference type="Pfam" id="PF10458">
    <property type="entry name" value="Val_tRNA-synt_C"/>
    <property type="match status" value="1"/>
</dbReference>
<dbReference type="OrthoDB" id="9810365at2"/>
<comment type="subcellular location">
    <subcellularLocation>
        <location evidence="1 12">Cytoplasm</location>
    </subcellularLocation>
</comment>
<dbReference type="HAMAP" id="MF_02004">
    <property type="entry name" value="Val_tRNA_synth_type1"/>
    <property type="match status" value="1"/>
</dbReference>
<dbReference type="InterPro" id="IPR014729">
    <property type="entry name" value="Rossmann-like_a/b/a_fold"/>
</dbReference>
<comment type="caution">
    <text evidence="16">The sequence shown here is derived from an EMBL/GenBank/DDBJ whole genome shotgun (WGS) entry which is preliminary data.</text>
</comment>
<comment type="subunit">
    <text evidence="2 12">Monomer.</text>
</comment>
<evidence type="ECO:0000256" key="3">
    <source>
        <dbReference type="ARBA" id="ARBA00022490"/>
    </source>
</evidence>
<dbReference type="Gene3D" id="1.10.730.10">
    <property type="entry name" value="Isoleucyl-tRNA Synthetase, Domain 1"/>
    <property type="match status" value="2"/>
</dbReference>
<keyword evidence="5 12" id="KW-0547">Nucleotide-binding</keyword>
<dbReference type="PRINTS" id="PR00986">
    <property type="entry name" value="TRNASYNTHVAL"/>
</dbReference>
<gene>
    <name evidence="12 16" type="primary">valS</name>
    <name evidence="16" type="ORF">KOR34_30760</name>
</gene>
<reference evidence="16 17" key="1">
    <citation type="submission" date="2019-02" db="EMBL/GenBank/DDBJ databases">
        <title>Deep-cultivation of Planctomycetes and their phenomic and genomic characterization uncovers novel biology.</title>
        <authorList>
            <person name="Wiegand S."/>
            <person name="Jogler M."/>
            <person name="Boedeker C."/>
            <person name="Pinto D."/>
            <person name="Vollmers J."/>
            <person name="Rivas-Marin E."/>
            <person name="Kohn T."/>
            <person name="Peeters S.H."/>
            <person name="Heuer A."/>
            <person name="Rast P."/>
            <person name="Oberbeckmann S."/>
            <person name="Bunk B."/>
            <person name="Jeske O."/>
            <person name="Meyerdierks A."/>
            <person name="Storesund J.E."/>
            <person name="Kallscheuer N."/>
            <person name="Luecker S."/>
            <person name="Lage O.M."/>
            <person name="Pohl T."/>
            <person name="Merkel B.J."/>
            <person name="Hornburger P."/>
            <person name="Mueller R.-W."/>
            <person name="Bruemmer F."/>
            <person name="Labrenz M."/>
            <person name="Spormann A.M."/>
            <person name="Op Den Camp H."/>
            <person name="Overmann J."/>
            <person name="Amann R."/>
            <person name="Jetten M.S.M."/>
            <person name="Mascher T."/>
            <person name="Medema M.H."/>
            <person name="Devos D.P."/>
            <person name="Kaster A.-K."/>
            <person name="Ovreas L."/>
            <person name="Rohde M."/>
            <person name="Galperin M.Y."/>
            <person name="Jogler C."/>
        </authorList>
    </citation>
    <scope>NUCLEOTIDE SEQUENCE [LARGE SCALE GENOMIC DNA]</scope>
    <source>
        <strain evidence="16 17">KOR34</strain>
    </source>
</reference>
<dbReference type="SUPFAM" id="SSF52374">
    <property type="entry name" value="Nucleotidylyl transferase"/>
    <property type="match status" value="1"/>
</dbReference>
<keyword evidence="6 12" id="KW-0067">ATP-binding</keyword>
<keyword evidence="9 12" id="KW-0030">Aminoacyl-tRNA synthetase</keyword>
<feature type="domain" description="Methionyl/Valyl/Leucyl/Isoleucyl-tRNA synthetase anticodon-binding" evidence="14">
    <location>
        <begin position="778"/>
        <end position="935"/>
    </location>
</feature>
<evidence type="ECO:0000256" key="12">
    <source>
        <dbReference type="HAMAP-Rule" id="MF_02004"/>
    </source>
</evidence>
<comment type="domain">
    <text evidence="12">ValRS has two distinct active sites: one for aminoacylation and one for editing. The misactivated threonine is translocated from the active site to the editing site.</text>
</comment>
<organism evidence="16 17">
    <name type="scientific">Posidoniimonas corsicana</name>
    <dbReference type="NCBI Taxonomy" id="1938618"/>
    <lineage>
        <taxon>Bacteria</taxon>
        <taxon>Pseudomonadati</taxon>
        <taxon>Planctomycetota</taxon>
        <taxon>Planctomycetia</taxon>
        <taxon>Pirellulales</taxon>
        <taxon>Lacipirellulaceae</taxon>
        <taxon>Posidoniimonas</taxon>
    </lineage>
</organism>
<dbReference type="InterPro" id="IPR010978">
    <property type="entry name" value="tRNA-bd_arm"/>
</dbReference>
<dbReference type="SUPFAM" id="SSF47323">
    <property type="entry name" value="Anticodon-binding domain of a subclass of class I aminoacyl-tRNA synthetases"/>
    <property type="match status" value="1"/>
</dbReference>
<evidence type="ECO:0000256" key="6">
    <source>
        <dbReference type="ARBA" id="ARBA00022840"/>
    </source>
</evidence>
<comment type="similarity">
    <text evidence="11 12">Belongs to the class-I aminoacyl-tRNA synthetase family. ValS type 1 subfamily.</text>
</comment>
<evidence type="ECO:0000256" key="11">
    <source>
        <dbReference type="ARBA" id="ARBA00060830"/>
    </source>
</evidence>
<dbReference type="Proteomes" id="UP000316714">
    <property type="component" value="Unassembled WGS sequence"/>
</dbReference>
<evidence type="ECO:0000313" key="17">
    <source>
        <dbReference type="Proteomes" id="UP000316714"/>
    </source>
</evidence>
<dbReference type="Pfam" id="PF00133">
    <property type="entry name" value="tRNA-synt_1"/>
    <property type="match status" value="1"/>
</dbReference>
<dbReference type="InterPro" id="IPR013155">
    <property type="entry name" value="M/V/L/I-tRNA-synth_anticd-bd"/>
</dbReference>
<dbReference type="InterPro" id="IPR037118">
    <property type="entry name" value="Val-tRNA_synth_C_sf"/>
</dbReference>
<feature type="binding site" evidence="12">
    <location>
        <position position="647"/>
    </location>
    <ligand>
        <name>ATP</name>
        <dbReference type="ChEBI" id="CHEBI:30616"/>
    </ligand>
</feature>
<proteinExistence type="inferred from homology"/>
<dbReference type="PANTHER" id="PTHR11946:SF93">
    <property type="entry name" value="VALINE--TRNA LIGASE, CHLOROPLASTIC_MITOCHONDRIAL 2"/>
    <property type="match status" value="1"/>
</dbReference>
<evidence type="ECO:0000256" key="2">
    <source>
        <dbReference type="ARBA" id="ARBA00011245"/>
    </source>
</evidence>
<evidence type="ECO:0000256" key="8">
    <source>
        <dbReference type="ARBA" id="ARBA00023054"/>
    </source>
</evidence>
<protein>
    <recommendedName>
        <fullName evidence="12">Valine--tRNA ligase</fullName>
        <ecNumber evidence="12">6.1.1.9</ecNumber>
    </recommendedName>
    <alternativeName>
        <fullName evidence="12">Valyl-tRNA synthetase</fullName>
        <shortName evidence="12">ValRS</shortName>
    </alternativeName>
</protein>
<feature type="domain" description="Aminoacyl-tRNA synthetase class Ia" evidence="13">
    <location>
        <begin position="21"/>
        <end position="683"/>
    </location>
</feature>
<dbReference type="SUPFAM" id="SSF46589">
    <property type="entry name" value="tRNA-binding arm"/>
    <property type="match status" value="1"/>
</dbReference>
<evidence type="ECO:0000259" key="14">
    <source>
        <dbReference type="Pfam" id="PF08264"/>
    </source>
</evidence>
<dbReference type="InterPro" id="IPR033705">
    <property type="entry name" value="Anticodon_Ia_Val"/>
</dbReference>
<evidence type="ECO:0000256" key="5">
    <source>
        <dbReference type="ARBA" id="ARBA00022741"/>
    </source>
</evidence>
<evidence type="ECO:0000256" key="9">
    <source>
        <dbReference type="ARBA" id="ARBA00023146"/>
    </source>
</evidence>
<keyword evidence="17" id="KW-1185">Reference proteome</keyword>
<keyword evidence="4 12" id="KW-0436">Ligase</keyword>
<evidence type="ECO:0000256" key="1">
    <source>
        <dbReference type="ARBA" id="ARBA00004496"/>
    </source>
</evidence>
<feature type="short sequence motif" description="'HIGH' region" evidence="12">
    <location>
        <begin position="50"/>
        <end position="60"/>
    </location>
</feature>
<name>A0A5C5VHM3_9BACT</name>
<evidence type="ECO:0000256" key="7">
    <source>
        <dbReference type="ARBA" id="ARBA00022917"/>
    </source>
</evidence>
<dbReference type="AlphaFoldDB" id="A0A5C5VHM3"/>
<dbReference type="GO" id="GO:0006438">
    <property type="term" value="P:valyl-tRNA aminoacylation"/>
    <property type="evidence" value="ECO:0007669"/>
    <property type="project" value="UniProtKB-UniRule"/>
</dbReference>
<evidence type="ECO:0000259" key="13">
    <source>
        <dbReference type="Pfam" id="PF00133"/>
    </source>
</evidence>
<evidence type="ECO:0000259" key="15">
    <source>
        <dbReference type="Pfam" id="PF10458"/>
    </source>
</evidence>
<evidence type="ECO:0000256" key="4">
    <source>
        <dbReference type="ARBA" id="ARBA00022598"/>
    </source>
</evidence>
<dbReference type="InterPro" id="IPR019499">
    <property type="entry name" value="Val-tRNA_synth_tRNA-bd"/>
</dbReference>
<comment type="catalytic activity">
    <reaction evidence="10 12">
        <text>tRNA(Val) + L-valine + ATP = L-valyl-tRNA(Val) + AMP + diphosphate</text>
        <dbReference type="Rhea" id="RHEA:10704"/>
        <dbReference type="Rhea" id="RHEA-COMP:9672"/>
        <dbReference type="Rhea" id="RHEA-COMP:9708"/>
        <dbReference type="ChEBI" id="CHEBI:30616"/>
        <dbReference type="ChEBI" id="CHEBI:33019"/>
        <dbReference type="ChEBI" id="CHEBI:57762"/>
        <dbReference type="ChEBI" id="CHEBI:78442"/>
        <dbReference type="ChEBI" id="CHEBI:78537"/>
        <dbReference type="ChEBI" id="CHEBI:456215"/>
        <dbReference type="EC" id="6.1.1.9"/>
    </reaction>
</comment>
<feature type="domain" description="Valyl-tRNA synthetase tRNA-binding arm" evidence="15">
    <location>
        <begin position="994"/>
        <end position="1059"/>
    </location>
</feature>
<dbReference type="GO" id="GO:0004832">
    <property type="term" value="F:valine-tRNA ligase activity"/>
    <property type="evidence" value="ECO:0007669"/>
    <property type="project" value="UniProtKB-UniRule"/>
</dbReference>
<dbReference type="RefSeq" id="WP_146565397.1">
    <property type="nucleotide sequence ID" value="NZ_SIHJ01000001.1"/>
</dbReference>
<dbReference type="CDD" id="cd07962">
    <property type="entry name" value="Anticodon_Ia_Val"/>
    <property type="match status" value="1"/>
</dbReference>
<keyword evidence="7 12" id="KW-0648">Protein biosynthesis</keyword>
<dbReference type="PROSITE" id="PS00178">
    <property type="entry name" value="AA_TRNA_LIGASE_I"/>
    <property type="match status" value="1"/>
</dbReference>
<dbReference type="FunFam" id="1.10.287.380:FF:000001">
    <property type="entry name" value="Valine--tRNA ligase"/>
    <property type="match status" value="1"/>
</dbReference>
<dbReference type="GO" id="GO:0005829">
    <property type="term" value="C:cytosol"/>
    <property type="evidence" value="ECO:0007669"/>
    <property type="project" value="TreeGrafter"/>
</dbReference>
<dbReference type="InterPro" id="IPR009008">
    <property type="entry name" value="Val/Leu/Ile-tRNA-synth_edit"/>
</dbReference>
<evidence type="ECO:0000256" key="10">
    <source>
        <dbReference type="ARBA" id="ARBA00047552"/>
    </source>
</evidence>
<dbReference type="SUPFAM" id="SSF50677">
    <property type="entry name" value="ValRS/IleRS/LeuRS editing domain"/>
    <property type="match status" value="1"/>
</dbReference>
<comment type="domain">
    <text evidence="12">The C-terminal coiled-coil domain is crucial for aminoacylation activity.</text>
</comment>
<dbReference type="InterPro" id="IPR002303">
    <property type="entry name" value="Valyl-tRNA_ligase"/>
</dbReference>
<dbReference type="InterPro" id="IPR009080">
    <property type="entry name" value="tRNAsynth_Ia_anticodon-bd"/>
</dbReference>
<sequence length="1059" mass="120207">MPAFDPASLPAQYDHQAAQDKWYAYWDDKQYFHADPASDKPPFSVVIPPPNVTGALHLGHALNNTLQDILCRMRRMQGYEVLWMPGTDHAGIATQAVVERRLLQEEGKSRHDLGREGLIDRIWQWKEQYEKRITGQLKQLGASCDWARQCFTLDKKRGRAVRETFIRLFSDPNGRKIYRGKRLVNWDTFLQTAVSDDEVFHEEVKGHFWHFKYPVKPEDRKPGEPEFVTIATTRPETMLGDTAVAVHPDPAMQLDKVEAELKEKLAAAPAKEKPPIEAQLEALAERRESKLPQLEQLRDMAARGVMLKLPLTGRQIPLIADEWAKPELGSGCVKITPAHDANDYEVWQRSISGEGQSIGAINIMTTEGKLNDSVPQKYRGLTMKDARKAVVEDLTELGLHDPETDREDRVIDLAHSDRSKTPIEPYLADQWFVEMGSLAQSAIDALDQDCEPEDKLHFRISPSRYAKGYVDWLAEKRDWPVGRQLWWGHRIPIWSVTKERYEERGLPWKGIEQVLDLLSKHHNDVQMSWDYQGDRVLVCASDDPTSPNARILTSALENEFGFAREEEVLDTWFSSALWPYSTMGWPEETDLLKKFYPTSVLITSRDILTLWVARMVLTGLYNVGEIPFHQVFIHPKILDGFGETMSKSKGNGVDPLDVIDKFGADALRFGIAYLTTETQDVRMPVEFVCPHCDATIKQTKKNRVQPRVKCDKCGGEFRTQWAEKEEDLALERGAVTSEKFELGRNFCNKLWNASRFALTNLQGYEPGASAPGELKIEDRWLLSRLATVTQKVTEALDEFRYADAARELYDFAWNEFCSFYVEMTKARFAKEGPDKQVAQRVLAHALDRLLRLLHPMTPFLTEEVWQLLGRLAPERGLPTPATAEESVCIAAWPEANTADVDATIEEQFAKFQAVLGAVREVRQGQNVPFKEELEFVVRCDEASAALIEPMQPYFAKMANARLTAIGPDPAEPDMPASKTAAGMEVLVDVSRFIDVEAEKTRLTKERDNLAKFTKSLEGKLKNEKFVSNAPAEVVEQERTKLADAQAQLEVVEKALKKLG</sequence>